<dbReference type="InterPro" id="IPR010272">
    <property type="entry name" value="T6SS_TssF"/>
</dbReference>
<protein>
    <submittedName>
        <fullName evidence="1">Type VI secretion system protein ImpG</fullName>
    </submittedName>
</protein>
<dbReference type="PANTHER" id="PTHR35370:SF1">
    <property type="entry name" value="TYPE VI SECRETION SYSTEM COMPONENT TSSF1"/>
    <property type="match status" value="1"/>
</dbReference>
<dbReference type="PANTHER" id="PTHR35370">
    <property type="entry name" value="CYTOPLASMIC PROTEIN-RELATED-RELATED"/>
    <property type="match status" value="1"/>
</dbReference>
<name>A0A1I1XD11_9GAMM</name>
<proteinExistence type="predicted"/>
<dbReference type="Pfam" id="PF05947">
    <property type="entry name" value="T6SS_TssF"/>
    <property type="match status" value="1"/>
</dbReference>
<gene>
    <name evidence="1" type="ORF">SAMN02799615_00203</name>
</gene>
<accession>A0A1I1XD11</accession>
<organism evidence="1 2">
    <name type="scientific">Dyella marensis</name>
    <dbReference type="NCBI Taxonomy" id="500610"/>
    <lineage>
        <taxon>Bacteria</taxon>
        <taxon>Pseudomonadati</taxon>
        <taxon>Pseudomonadota</taxon>
        <taxon>Gammaproteobacteria</taxon>
        <taxon>Lysobacterales</taxon>
        <taxon>Rhodanobacteraceae</taxon>
        <taxon>Dyella</taxon>
    </lineage>
</organism>
<keyword evidence="2" id="KW-1185">Reference proteome</keyword>
<reference evidence="2" key="1">
    <citation type="submission" date="2016-10" db="EMBL/GenBank/DDBJ databases">
        <authorList>
            <person name="Varghese N."/>
            <person name="Submissions S."/>
        </authorList>
    </citation>
    <scope>NUCLEOTIDE SEQUENCE [LARGE SCALE GENOMIC DNA]</scope>
    <source>
        <strain evidence="2">UNC178MFTsu3.1</strain>
    </source>
</reference>
<dbReference type="EMBL" id="FONH01000001">
    <property type="protein sequence ID" value="SFE05232.1"/>
    <property type="molecule type" value="Genomic_DNA"/>
</dbReference>
<dbReference type="AlphaFoldDB" id="A0A1I1XD11"/>
<evidence type="ECO:0000313" key="1">
    <source>
        <dbReference type="EMBL" id="SFE05232.1"/>
    </source>
</evidence>
<dbReference type="RefSeq" id="WP_026634240.1">
    <property type="nucleotide sequence ID" value="NZ_FONH01000001.1"/>
</dbReference>
<dbReference type="PIRSF" id="PIRSF028304">
    <property type="entry name" value="UCP028304"/>
    <property type="match status" value="1"/>
</dbReference>
<evidence type="ECO:0000313" key="2">
    <source>
        <dbReference type="Proteomes" id="UP000199477"/>
    </source>
</evidence>
<dbReference type="NCBIfam" id="TIGR03359">
    <property type="entry name" value="VI_chp_6"/>
    <property type="match status" value="1"/>
</dbReference>
<dbReference type="Proteomes" id="UP000199477">
    <property type="component" value="Unassembled WGS sequence"/>
</dbReference>
<dbReference type="STRING" id="500610.SAMN02799615_00203"/>
<sequence length="607" mass="68624">MNADVPRLKMWFEQELASLRDEAADFGASFPAIAKELELSGGRSSDPHVEMLVQSFAWMAGRLRYQLETDQAVLPNALMSLLYPHLEAPLPSMLVGEIEVRPDGANFAHGATLERGRYVYALATNEFGQQVRCRFRTCYDTPLWPLKVTHVESMAANAYPLDPADTRTASILSATVSCMGKEPVHAMKLPFLRFCIHADHKLAYSLYDGLAMHLVRMAVRVRATGELRYLDASQLQWRGFDDKEAVLGANPLTHPGYRLVQEYFAFPQKFLFFDVAGMDLSGVDKDFDLLFLLDVPPSKDHHYDRHLLRLNCLPLINLFPQRIEPFVLDQRQYEYRLVADEQNHRYCEIYSLDELVSIRPDRSPRPIAPYFALDEMQRLDKIDYFYATRREVNQTGAVHGTETFVSFLDPEFDPVLPAEEMIGGTALCTNRRLPSQLLVGTVLYLEGAGPVASLRVACKPTPNQPPQMVGERPWALVSQLSLNHLSLVDGQRGPPVLKNMLRLHVGPASLTGYRQIDGLRAMSTRRVQKRMPRREAWRGFVDCLQLRLQVDLGHFEGGSAVLFGSVLHRFLALYAEVNTVIELILESSDRRGELKSWPPLTGAQVSL</sequence>